<keyword evidence="12" id="KW-1185">Reference proteome</keyword>
<evidence type="ECO:0000256" key="6">
    <source>
        <dbReference type="ARBA" id="ARBA00022723"/>
    </source>
</evidence>
<keyword evidence="5" id="KW-0028">Amino-acid biosynthesis</keyword>
<dbReference type="PANTHER" id="PTHR43808">
    <property type="entry name" value="ACETYLORNITHINE DEACETYLASE"/>
    <property type="match status" value="1"/>
</dbReference>
<feature type="domain" description="Peptidase M20 dimerisation" evidence="10">
    <location>
        <begin position="177"/>
        <end position="284"/>
    </location>
</feature>
<evidence type="ECO:0000259" key="10">
    <source>
        <dbReference type="Pfam" id="PF07687"/>
    </source>
</evidence>
<dbReference type="SUPFAM" id="SSF55031">
    <property type="entry name" value="Bacterial exopeptidase dimerisation domain"/>
    <property type="match status" value="1"/>
</dbReference>
<dbReference type="Gene3D" id="3.30.70.360">
    <property type="match status" value="1"/>
</dbReference>
<evidence type="ECO:0000256" key="3">
    <source>
        <dbReference type="ARBA" id="ARBA00022490"/>
    </source>
</evidence>
<proteinExistence type="inferred from homology"/>
<keyword evidence="7" id="KW-0378">Hydrolase</keyword>
<dbReference type="InterPro" id="IPR002933">
    <property type="entry name" value="Peptidase_M20"/>
</dbReference>
<dbReference type="SUPFAM" id="SSF53187">
    <property type="entry name" value="Zn-dependent exopeptidases"/>
    <property type="match status" value="1"/>
</dbReference>
<comment type="caution">
    <text evidence="11">The sequence shown here is derived from an EMBL/GenBank/DDBJ whole genome shotgun (WGS) entry which is preliminary data.</text>
</comment>
<evidence type="ECO:0000256" key="2">
    <source>
        <dbReference type="ARBA" id="ARBA00005691"/>
    </source>
</evidence>
<dbReference type="CDD" id="cd03894">
    <property type="entry name" value="M20_ArgE"/>
    <property type="match status" value="1"/>
</dbReference>
<comment type="cofactor">
    <cofactor evidence="1">
        <name>Zn(2+)</name>
        <dbReference type="ChEBI" id="CHEBI:29105"/>
    </cofactor>
</comment>
<sequence>MPGHDGPAAALDLLARLVAFDTQSEKPNLDLIDFVAGYLEGLGVPSIRIPNEAGDKAALFATIGPAIDGGIVLSGHTDVVPVTDQAWTSDPFTLRVADGRAYGRGAVDMKGFCALVLAAVPEMLAADLRRPLHILLSYDEETTCLGVADTIARFGRDLPRPGAVIVGEPTELEVADAHKSIVTYHTTVHGHEAHSAKPGLGANAVMAAAELVAELNRIADAMIARGDASGRFDPPSTTVHVGTIQGGTARNIVPKLCTFHWEFRGLPDLDSAEIPALFAAATERVTRERLNRYGPYGRIETIEEVSVPGLAPEPGSEAERLALRVAGRNRTISVPYATEAGRFQVAGIPTVVCGPGSIDQAHQPDEFITLEALSAGGAFLRRLIAECARP</sequence>
<keyword evidence="8" id="KW-0862">Zinc</keyword>
<evidence type="ECO:0000256" key="5">
    <source>
        <dbReference type="ARBA" id="ARBA00022605"/>
    </source>
</evidence>
<name>A0ABQ4RXM0_9HYPH</name>
<dbReference type="InterPro" id="IPR050072">
    <property type="entry name" value="Peptidase_M20A"/>
</dbReference>
<evidence type="ECO:0000256" key="8">
    <source>
        <dbReference type="ARBA" id="ARBA00022833"/>
    </source>
</evidence>
<dbReference type="InterPro" id="IPR011650">
    <property type="entry name" value="Peptidase_M20_dimer"/>
</dbReference>
<evidence type="ECO:0000256" key="4">
    <source>
        <dbReference type="ARBA" id="ARBA00022571"/>
    </source>
</evidence>
<dbReference type="NCBIfam" id="TIGR01892">
    <property type="entry name" value="AcOrn-deacetyl"/>
    <property type="match status" value="1"/>
</dbReference>
<evidence type="ECO:0000313" key="12">
    <source>
        <dbReference type="Proteomes" id="UP001055125"/>
    </source>
</evidence>
<evidence type="ECO:0000313" key="11">
    <source>
        <dbReference type="EMBL" id="GJD94332.1"/>
    </source>
</evidence>
<accession>A0ABQ4RXM0</accession>
<reference evidence="11" key="1">
    <citation type="journal article" date="2021" name="Front. Microbiol.">
        <title>Comprehensive Comparative Genomics and Phenotyping of Methylobacterium Species.</title>
        <authorList>
            <person name="Alessa O."/>
            <person name="Ogura Y."/>
            <person name="Fujitani Y."/>
            <person name="Takami H."/>
            <person name="Hayashi T."/>
            <person name="Sahin N."/>
            <person name="Tani A."/>
        </authorList>
    </citation>
    <scope>NUCLEOTIDE SEQUENCE</scope>
    <source>
        <strain evidence="11">DSM 19015</strain>
    </source>
</reference>
<keyword evidence="9" id="KW-0170">Cobalt</keyword>
<keyword evidence="6" id="KW-0479">Metal-binding</keyword>
<dbReference type="PANTHER" id="PTHR43808:SF31">
    <property type="entry name" value="N-ACETYL-L-CITRULLINE DEACETYLASE"/>
    <property type="match status" value="1"/>
</dbReference>
<dbReference type="Pfam" id="PF01546">
    <property type="entry name" value="Peptidase_M20"/>
    <property type="match status" value="1"/>
</dbReference>
<protein>
    <submittedName>
        <fullName evidence="11">Acetylornithine deacetylase</fullName>
    </submittedName>
</protein>
<dbReference type="NCBIfam" id="NF005710">
    <property type="entry name" value="PRK07522.1"/>
    <property type="match status" value="1"/>
</dbReference>
<keyword evidence="3" id="KW-0963">Cytoplasm</keyword>
<comment type="similarity">
    <text evidence="2">Belongs to the peptidase M20A family. ArgE subfamily.</text>
</comment>
<evidence type="ECO:0000256" key="1">
    <source>
        <dbReference type="ARBA" id="ARBA00001947"/>
    </source>
</evidence>
<evidence type="ECO:0000256" key="7">
    <source>
        <dbReference type="ARBA" id="ARBA00022801"/>
    </source>
</evidence>
<dbReference type="RefSeq" id="WP_238243516.1">
    <property type="nucleotide sequence ID" value="NZ_BPQP01000021.1"/>
</dbReference>
<dbReference type="Pfam" id="PF07687">
    <property type="entry name" value="M20_dimer"/>
    <property type="match status" value="1"/>
</dbReference>
<dbReference type="PROSITE" id="PS00759">
    <property type="entry name" value="ARGE_DAPE_CPG2_2"/>
    <property type="match status" value="1"/>
</dbReference>
<dbReference type="InterPro" id="IPR001261">
    <property type="entry name" value="ArgE/DapE_CS"/>
</dbReference>
<dbReference type="InterPro" id="IPR036264">
    <property type="entry name" value="Bact_exopeptidase_dim_dom"/>
</dbReference>
<organism evidence="11 12">
    <name type="scientific">Methylobacterium iners</name>
    <dbReference type="NCBI Taxonomy" id="418707"/>
    <lineage>
        <taxon>Bacteria</taxon>
        <taxon>Pseudomonadati</taxon>
        <taxon>Pseudomonadota</taxon>
        <taxon>Alphaproteobacteria</taxon>
        <taxon>Hyphomicrobiales</taxon>
        <taxon>Methylobacteriaceae</taxon>
        <taxon>Methylobacterium</taxon>
    </lineage>
</organism>
<reference evidence="11" key="2">
    <citation type="submission" date="2021-08" db="EMBL/GenBank/DDBJ databases">
        <authorList>
            <person name="Tani A."/>
            <person name="Ola A."/>
            <person name="Ogura Y."/>
            <person name="Katsura K."/>
            <person name="Hayashi T."/>
        </authorList>
    </citation>
    <scope>NUCLEOTIDE SEQUENCE</scope>
    <source>
        <strain evidence="11">DSM 19015</strain>
    </source>
</reference>
<dbReference type="InterPro" id="IPR010169">
    <property type="entry name" value="AcOrn-deacetyl"/>
</dbReference>
<keyword evidence="4" id="KW-0055">Arginine biosynthesis</keyword>
<evidence type="ECO:0000256" key="9">
    <source>
        <dbReference type="ARBA" id="ARBA00023285"/>
    </source>
</evidence>
<dbReference type="EMBL" id="BPQP01000021">
    <property type="protein sequence ID" value="GJD94332.1"/>
    <property type="molecule type" value="Genomic_DNA"/>
</dbReference>
<dbReference type="Gene3D" id="3.40.630.10">
    <property type="entry name" value="Zn peptidases"/>
    <property type="match status" value="1"/>
</dbReference>
<gene>
    <name evidence="11" type="primary">argE</name>
    <name evidence="11" type="ORF">OCOJLMKI_1534</name>
</gene>
<dbReference type="Proteomes" id="UP001055125">
    <property type="component" value="Unassembled WGS sequence"/>
</dbReference>